<protein>
    <recommendedName>
        <fullName evidence="3">Sulfotransferase</fullName>
    </recommendedName>
</protein>
<dbReference type="EMBL" id="FN653340">
    <property type="protein sequence ID" value="CBY14740.1"/>
    <property type="molecule type" value="Genomic_DNA"/>
</dbReference>
<proteinExistence type="predicted"/>
<gene>
    <name evidence="1" type="ORF">GSOID_T00009813001</name>
</gene>
<keyword evidence="2" id="KW-1185">Reference proteome</keyword>
<dbReference type="InterPro" id="IPR027417">
    <property type="entry name" value="P-loop_NTPase"/>
</dbReference>
<evidence type="ECO:0008006" key="3">
    <source>
        <dbReference type="Google" id="ProtNLM"/>
    </source>
</evidence>
<dbReference type="PANTHER" id="PTHR36978:SF4">
    <property type="entry name" value="P-LOOP CONTAINING NUCLEOSIDE TRIPHOSPHATE HYDROLASE PROTEIN"/>
    <property type="match status" value="1"/>
</dbReference>
<sequence length="316" mass="37364">MAQKSAKLRFASKECPRESSYSKASVTRLDDFAVNIILRTLGFKVADYVETAEFLSEVWHEYINGKCSIKKVIDEYNKQGFQANQDIPGNLYWEELFHASPNAKVILTVRDSTEVWNRSLINFMRQECARFGNPGFWLFHRFSSLGWTSPKMLRMVDIVEDTKRFFFGRFAQEVKWFPANWTVFTWQRQQELIIPFWEAMHDKYEAQIRRVTEVVPEDQLLVWNIKEGWEPLCKFLEKPVPSVPIPHDNKTGDVEFLEKYFMESEVGKEMFWYMKFHAAKFLLKAAVISGALFYEKKNDFRITKSLISFAKEKMQM</sequence>
<dbReference type="InterPro" id="IPR040632">
    <property type="entry name" value="Sulfotransfer_4"/>
</dbReference>
<evidence type="ECO:0000313" key="2">
    <source>
        <dbReference type="Proteomes" id="UP000001307"/>
    </source>
</evidence>
<dbReference type="Pfam" id="PF17784">
    <property type="entry name" value="Sulfotransfer_4"/>
    <property type="match status" value="1"/>
</dbReference>
<dbReference type="PANTHER" id="PTHR36978">
    <property type="entry name" value="P-LOOP CONTAINING NUCLEOTIDE TRIPHOSPHATE HYDROLASE"/>
    <property type="match status" value="1"/>
</dbReference>
<dbReference type="AlphaFoldDB" id="E4XYM8"/>
<dbReference type="OrthoDB" id="272681at2759"/>
<reference evidence="1" key="1">
    <citation type="journal article" date="2010" name="Science">
        <title>Plasticity of animal genome architecture unmasked by rapid evolution of a pelagic tunicate.</title>
        <authorList>
            <person name="Denoeud F."/>
            <person name="Henriet S."/>
            <person name="Mungpakdee S."/>
            <person name="Aury J.M."/>
            <person name="Da Silva C."/>
            <person name="Brinkmann H."/>
            <person name="Mikhaleva J."/>
            <person name="Olsen L.C."/>
            <person name="Jubin C."/>
            <person name="Canestro C."/>
            <person name="Bouquet J.M."/>
            <person name="Danks G."/>
            <person name="Poulain J."/>
            <person name="Campsteijn C."/>
            <person name="Adamski M."/>
            <person name="Cross I."/>
            <person name="Yadetie F."/>
            <person name="Muffato M."/>
            <person name="Louis A."/>
            <person name="Butcher S."/>
            <person name="Tsagkogeorga G."/>
            <person name="Konrad A."/>
            <person name="Singh S."/>
            <person name="Jensen M.F."/>
            <person name="Cong E.H."/>
            <person name="Eikeseth-Otteraa H."/>
            <person name="Noel B."/>
            <person name="Anthouard V."/>
            <person name="Porcel B.M."/>
            <person name="Kachouri-Lafond R."/>
            <person name="Nishino A."/>
            <person name="Ugolini M."/>
            <person name="Chourrout P."/>
            <person name="Nishida H."/>
            <person name="Aasland R."/>
            <person name="Huzurbazar S."/>
            <person name="Westhof E."/>
            <person name="Delsuc F."/>
            <person name="Lehrach H."/>
            <person name="Reinhardt R."/>
            <person name="Weissenbach J."/>
            <person name="Roy S.W."/>
            <person name="Artiguenave F."/>
            <person name="Postlethwait J.H."/>
            <person name="Manak J.R."/>
            <person name="Thompson E.M."/>
            <person name="Jaillon O."/>
            <person name="Du Pasquier L."/>
            <person name="Boudinot P."/>
            <person name="Liberles D.A."/>
            <person name="Volff J.N."/>
            <person name="Philippe H."/>
            <person name="Lenhard B."/>
            <person name="Roest Crollius H."/>
            <person name="Wincker P."/>
            <person name="Chourrout D."/>
        </authorList>
    </citation>
    <scope>NUCLEOTIDE SEQUENCE [LARGE SCALE GENOMIC DNA]</scope>
</reference>
<organism evidence="1">
    <name type="scientific">Oikopleura dioica</name>
    <name type="common">Tunicate</name>
    <dbReference type="NCBI Taxonomy" id="34765"/>
    <lineage>
        <taxon>Eukaryota</taxon>
        <taxon>Metazoa</taxon>
        <taxon>Chordata</taxon>
        <taxon>Tunicata</taxon>
        <taxon>Appendicularia</taxon>
        <taxon>Copelata</taxon>
        <taxon>Oikopleuridae</taxon>
        <taxon>Oikopleura</taxon>
    </lineage>
</organism>
<accession>E4XYM8</accession>
<dbReference type="Gene3D" id="3.40.50.300">
    <property type="entry name" value="P-loop containing nucleotide triphosphate hydrolases"/>
    <property type="match status" value="1"/>
</dbReference>
<dbReference type="Proteomes" id="UP000001307">
    <property type="component" value="Unassembled WGS sequence"/>
</dbReference>
<name>E4XYM8_OIKDI</name>
<evidence type="ECO:0000313" key="1">
    <source>
        <dbReference type="EMBL" id="CBY14740.1"/>
    </source>
</evidence>
<dbReference type="InParanoid" id="E4XYM8"/>
<dbReference type="SUPFAM" id="SSF52540">
    <property type="entry name" value="P-loop containing nucleoside triphosphate hydrolases"/>
    <property type="match status" value="1"/>
</dbReference>